<evidence type="ECO:0000313" key="3">
    <source>
        <dbReference type="Proteomes" id="UP000005089"/>
    </source>
</evidence>
<protein>
    <submittedName>
        <fullName evidence="2">Uncharacterized protein</fullName>
    </submittedName>
</protein>
<sequence length="563" mass="62659">MSGEDDDYFSSIGNMFSGSQDPEEQNRALEREAEKRRREQEREQARLLREQQAQQAELQKSLQQALPQPVDIDNNKPASVLKTNPDDPLDGIPGEKRTDILLHKYDNRHPNDYSGQRLSPDRSKEYVEGWKKDVRGYSDVVRDVTLQMNMNRHPDIREQVEQARRQFQEWLPQPKAQTLELRLDDKDNPSNAYRTLEYRPERDGVPSIQNAFQYGNAPVSMIRADNRLLPQAASVNVPQDQSMTPLYRALLGIYGSVFGPDKAVTGYGRSYPSHPDESYGEAERQAGKAAVQYVNKGLGPKSPVHGKDGTRPVGEADQSTGKLVPAIFQNLNHDAIAKAQEDIGVSQGFRFDPKHGSREAYSFEKGIDKAVLDGKIAFHSFASLTGELVYSVTGGDPKALRAVQGTLKEYKRQMDELQPMKLDQVYVEGDPERTMQNVTDYFYQTLGDQMVKVPFSVLMGKADSIAAITGMSAATVASNIHAGLLDKTGEAHAAESVMYGVPLGMLSLLNIPFKPPASIKSPADLMGWVQSVVTDYGVGKAKEKGTKAVVRKYDNIRDDKEPI</sequence>
<feature type="region of interest" description="Disordered" evidence="1">
    <location>
        <begin position="1"/>
        <end position="95"/>
    </location>
</feature>
<organism evidence="2 3">
    <name type="scientific">Oxalobacter formigenes OXCC13</name>
    <dbReference type="NCBI Taxonomy" id="556269"/>
    <lineage>
        <taxon>Bacteria</taxon>
        <taxon>Pseudomonadati</taxon>
        <taxon>Pseudomonadota</taxon>
        <taxon>Betaproteobacteria</taxon>
        <taxon>Burkholderiales</taxon>
        <taxon>Oxalobacteraceae</taxon>
        <taxon>Oxalobacter</taxon>
    </lineage>
</organism>
<evidence type="ECO:0000256" key="1">
    <source>
        <dbReference type="SAM" id="MobiDB-lite"/>
    </source>
</evidence>
<name>C3X9F8_OXAFO</name>
<dbReference type="GeneID" id="77135177"/>
<feature type="compositionally biased region" description="Polar residues" evidence="1">
    <location>
        <begin position="11"/>
        <end position="20"/>
    </location>
</feature>
<dbReference type="HOGENOM" id="CLU_484708_0_0_4"/>
<dbReference type="STRING" id="847.BRW83_1295"/>
<reference evidence="2 3" key="1">
    <citation type="submission" date="2009-02" db="EMBL/GenBank/DDBJ databases">
        <title>The Genome Sequence of Oxalobacter formigenes OXCC13.</title>
        <authorList>
            <consortium name="The Broad Institute Genome Sequencing Platform"/>
            <person name="Ward D."/>
            <person name="Young S.K."/>
            <person name="Kodira C.D."/>
            <person name="Zeng Q."/>
            <person name="Koehrsen M."/>
            <person name="Alvarado L."/>
            <person name="Berlin A."/>
            <person name="Borenstein D."/>
            <person name="Chen Z."/>
            <person name="Engels R."/>
            <person name="Freedman E."/>
            <person name="Gellesch M."/>
            <person name="Goldberg J."/>
            <person name="Griggs A."/>
            <person name="Gujja S."/>
            <person name="Heiman D."/>
            <person name="Hepburn T."/>
            <person name="Howarth C."/>
            <person name="Jen D."/>
            <person name="Larson L."/>
            <person name="Lewis B."/>
            <person name="Mehta T."/>
            <person name="Park D."/>
            <person name="Pearson M."/>
            <person name="Roberts A."/>
            <person name="Saif S."/>
            <person name="Shea T."/>
            <person name="Shenoy N."/>
            <person name="Sisk P."/>
            <person name="Stolte C."/>
            <person name="Sykes S."/>
            <person name="Walk T."/>
            <person name="White J."/>
            <person name="Yandava C."/>
            <person name="Allison M.J."/>
            <person name="Lander E."/>
            <person name="Nusbaum C."/>
            <person name="Galagan J."/>
            <person name="Birren B."/>
        </authorList>
    </citation>
    <scope>NUCLEOTIDE SEQUENCE [LARGE SCALE GENOMIC DNA]</scope>
    <source>
        <strain evidence="2 3">OXCC13</strain>
    </source>
</reference>
<dbReference type="RefSeq" id="WP_005880594.1">
    <property type="nucleotide sequence ID" value="NZ_CP019430.1"/>
</dbReference>
<proteinExistence type="predicted"/>
<keyword evidence="3" id="KW-1185">Reference proteome</keyword>
<accession>C3X9F8</accession>
<feature type="region of interest" description="Disordered" evidence="1">
    <location>
        <begin position="297"/>
        <end position="318"/>
    </location>
</feature>
<dbReference type="EMBL" id="GG658170">
    <property type="protein sequence ID" value="EEO29834.1"/>
    <property type="molecule type" value="Genomic_DNA"/>
</dbReference>
<dbReference type="Proteomes" id="UP000005089">
    <property type="component" value="Unassembled WGS sequence"/>
</dbReference>
<dbReference type="AlphaFoldDB" id="C3X9F8"/>
<gene>
    <name evidence="2" type="ORF">OFBG_00862</name>
</gene>
<evidence type="ECO:0000313" key="2">
    <source>
        <dbReference type="EMBL" id="EEO29834.1"/>
    </source>
</evidence>
<feature type="compositionally biased region" description="Basic and acidic residues" evidence="1">
    <location>
        <begin position="24"/>
        <end position="49"/>
    </location>
</feature>
<feature type="compositionally biased region" description="Low complexity" evidence="1">
    <location>
        <begin position="50"/>
        <end position="66"/>
    </location>
</feature>